<dbReference type="RefSeq" id="WP_184835314.1">
    <property type="nucleotide sequence ID" value="NZ_JACHMN010000002.1"/>
</dbReference>
<keyword evidence="2" id="KW-1133">Transmembrane helix</keyword>
<accession>A0A841BPW4</accession>
<comment type="caution">
    <text evidence="3">The sequence shown here is derived from an EMBL/GenBank/DDBJ whole genome shotgun (WGS) entry which is preliminary data.</text>
</comment>
<organism evidence="3 4">
    <name type="scientific">Allocatelliglobosispora scoriae</name>
    <dbReference type="NCBI Taxonomy" id="643052"/>
    <lineage>
        <taxon>Bacteria</taxon>
        <taxon>Bacillati</taxon>
        <taxon>Actinomycetota</taxon>
        <taxon>Actinomycetes</taxon>
        <taxon>Micromonosporales</taxon>
        <taxon>Micromonosporaceae</taxon>
        <taxon>Allocatelliglobosispora</taxon>
    </lineage>
</organism>
<keyword evidence="4" id="KW-1185">Reference proteome</keyword>
<evidence type="ECO:0000256" key="1">
    <source>
        <dbReference type="SAM" id="MobiDB-lite"/>
    </source>
</evidence>
<dbReference type="AlphaFoldDB" id="A0A841BPW4"/>
<reference evidence="3 4" key="1">
    <citation type="submission" date="2020-08" db="EMBL/GenBank/DDBJ databases">
        <title>Sequencing the genomes of 1000 actinobacteria strains.</title>
        <authorList>
            <person name="Klenk H.-P."/>
        </authorList>
    </citation>
    <scope>NUCLEOTIDE SEQUENCE [LARGE SCALE GENOMIC DNA]</scope>
    <source>
        <strain evidence="3 4">DSM 45362</strain>
    </source>
</reference>
<keyword evidence="2" id="KW-0472">Membrane</keyword>
<dbReference type="EMBL" id="JACHMN010000002">
    <property type="protein sequence ID" value="MBB5868983.1"/>
    <property type="molecule type" value="Genomic_DNA"/>
</dbReference>
<feature type="transmembrane region" description="Helical" evidence="2">
    <location>
        <begin position="74"/>
        <end position="93"/>
    </location>
</feature>
<gene>
    <name evidence="3" type="ORF">F4553_002362</name>
</gene>
<name>A0A841BPW4_9ACTN</name>
<dbReference type="Pfam" id="PF20540">
    <property type="entry name" value="DUF6755"/>
    <property type="match status" value="1"/>
</dbReference>
<feature type="region of interest" description="Disordered" evidence="1">
    <location>
        <begin position="1"/>
        <end position="38"/>
    </location>
</feature>
<protein>
    <submittedName>
        <fullName evidence="3">Uncharacterized protein</fullName>
    </submittedName>
</protein>
<keyword evidence="2" id="KW-0812">Transmembrane</keyword>
<proteinExistence type="predicted"/>
<feature type="transmembrane region" description="Helical" evidence="2">
    <location>
        <begin position="46"/>
        <end position="68"/>
    </location>
</feature>
<evidence type="ECO:0000313" key="4">
    <source>
        <dbReference type="Proteomes" id="UP000587527"/>
    </source>
</evidence>
<evidence type="ECO:0000256" key="2">
    <source>
        <dbReference type="SAM" id="Phobius"/>
    </source>
</evidence>
<dbReference type="Proteomes" id="UP000587527">
    <property type="component" value="Unassembled WGS sequence"/>
</dbReference>
<dbReference type="InterPro" id="IPR046643">
    <property type="entry name" value="DUF6755"/>
</dbReference>
<evidence type="ECO:0000313" key="3">
    <source>
        <dbReference type="EMBL" id="MBB5868983.1"/>
    </source>
</evidence>
<sequence length="101" mass="11084">MSTHDRYPEIRPTSGYADPRVRSTGPGPGAGADSDPDRSSMLTARLAVVLSILVGQLWGLTVGLNAWMRGDTRIAWWIAGFEVVSFSLALVVWRAGQRRDR</sequence>